<sequence length="161" mass="17964">MRDGVDDIIDRWRVERPELDPSPIGVIGRISRLSRALEAHLEVVYREHGLEPGWHDLLATLRRQGPKLRPTDLMGSLMLTSGGTTKRLQKLEKAGLIAREPDPNDRRGQLIALTEKGREVIDAVTGPHLANEARLLEALSAEEREQLAALLRKLNLGLPPL</sequence>
<gene>
    <name evidence="5" type="ORF">C8N24_4353</name>
</gene>
<dbReference type="PANTHER" id="PTHR42756:SF1">
    <property type="entry name" value="TRANSCRIPTIONAL REPRESSOR OF EMRAB OPERON"/>
    <property type="match status" value="1"/>
</dbReference>
<dbReference type="EMBL" id="RBIL01000002">
    <property type="protein sequence ID" value="RKQ86343.1"/>
    <property type="molecule type" value="Genomic_DNA"/>
</dbReference>
<comment type="caution">
    <text evidence="5">The sequence shown here is derived from an EMBL/GenBank/DDBJ whole genome shotgun (WGS) entry which is preliminary data.</text>
</comment>
<dbReference type="AlphaFoldDB" id="A0A660L377"/>
<name>A0A660L377_9ACTN</name>
<evidence type="ECO:0000259" key="4">
    <source>
        <dbReference type="PROSITE" id="PS50995"/>
    </source>
</evidence>
<keyword evidence="6" id="KW-1185">Reference proteome</keyword>
<dbReference type="OrthoDB" id="3237509at2"/>
<organism evidence="5 6">
    <name type="scientific">Solirubrobacter pauli</name>
    <dbReference type="NCBI Taxonomy" id="166793"/>
    <lineage>
        <taxon>Bacteria</taxon>
        <taxon>Bacillati</taxon>
        <taxon>Actinomycetota</taxon>
        <taxon>Thermoleophilia</taxon>
        <taxon>Solirubrobacterales</taxon>
        <taxon>Solirubrobacteraceae</taxon>
        <taxon>Solirubrobacter</taxon>
    </lineage>
</organism>
<protein>
    <submittedName>
        <fullName evidence="5">MarR family transcriptional regulator</fullName>
    </submittedName>
</protein>
<keyword evidence="1" id="KW-0805">Transcription regulation</keyword>
<dbReference type="GO" id="GO:0003700">
    <property type="term" value="F:DNA-binding transcription factor activity"/>
    <property type="evidence" value="ECO:0007669"/>
    <property type="project" value="InterPro"/>
</dbReference>
<dbReference type="PROSITE" id="PS50995">
    <property type="entry name" value="HTH_MARR_2"/>
    <property type="match status" value="1"/>
</dbReference>
<dbReference type="Pfam" id="PF12802">
    <property type="entry name" value="MarR_2"/>
    <property type="match status" value="1"/>
</dbReference>
<dbReference type="PRINTS" id="PR00598">
    <property type="entry name" value="HTHMARR"/>
</dbReference>
<dbReference type="Gene3D" id="1.10.10.10">
    <property type="entry name" value="Winged helix-like DNA-binding domain superfamily/Winged helix DNA-binding domain"/>
    <property type="match status" value="1"/>
</dbReference>
<proteinExistence type="predicted"/>
<keyword evidence="2" id="KW-0238">DNA-binding</keyword>
<dbReference type="SUPFAM" id="SSF46785">
    <property type="entry name" value="Winged helix' DNA-binding domain"/>
    <property type="match status" value="1"/>
</dbReference>
<dbReference type="InterPro" id="IPR036388">
    <property type="entry name" value="WH-like_DNA-bd_sf"/>
</dbReference>
<feature type="domain" description="HTH marR-type" evidence="4">
    <location>
        <begin position="23"/>
        <end position="156"/>
    </location>
</feature>
<dbReference type="Proteomes" id="UP000278962">
    <property type="component" value="Unassembled WGS sequence"/>
</dbReference>
<dbReference type="GO" id="GO:0003677">
    <property type="term" value="F:DNA binding"/>
    <property type="evidence" value="ECO:0007669"/>
    <property type="project" value="UniProtKB-KW"/>
</dbReference>
<dbReference type="InterPro" id="IPR036390">
    <property type="entry name" value="WH_DNA-bd_sf"/>
</dbReference>
<accession>A0A660L377</accession>
<evidence type="ECO:0000313" key="5">
    <source>
        <dbReference type="EMBL" id="RKQ86343.1"/>
    </source>
</evidence>
<evidence type="ECO:0000313" key="6">
    <source>
        <dbReference type="Proteomes" id="UP000278962"/>
    </source>
</evidence>
<evidence type="ECO:0000256" key="3">
    <source>
        <dbReference type="ARBA" id="ARBA00023163"/>
    </source>
</evidence>
<keyword evidence="3" id="KW-0804">Transcription</keyword>
<evidence type="ECO:0000256" key="1">
    <source>
        <dbReference type="ARBA" id="ARBA00023015"/>
    </source>
</evidence>
<dbReference type="PANTHER" id="PTHR42756">
    <property type="entry name" value="TRANSCRIPTIONAL REGULATOR, MARR"/>
    <property type="match status" value="1"/>
</dbReference>
<dbReference type="RefSeq" id="WP_121253989.1">
    <property type="nucleotide sequence ID" value="NZ_RBIL01000002.1"/>
</dbReference>
<dbReference type="InterPro" id="IPR000835">
    <property type="entry name" value="HTH_MarR-typ"/>
</dbReference>
<reference evidence="5 6" key="1">
    <citation type="submission" date="2018-10" db="EMBL/GenBank/DDBJ databases">
        <title>Genomic Encyclopedia of Archaeal and Bacterial Type Strains, Phase II (KMG-II): from individual species to whole genera.</title>
        <authorList>
            <person name="Goeker M."/>
        </authorList>
    </citation>
    <scope>NUCLEOTIDE SEQUENCE [LARGE SCALE GENOMIC DNA]</scope>
    <source>
        <strain evidence="5 6">DSM 14954</strain>
    </source>
</reference>
<evidence type="ECO:0000256" key="2">
    <source>
        <dbReference type="ARBA" id="ARBA00023125"/>
    </source>
</evidence>
<dbReference type="SMART" id="SM00347">
    <property type="entry name" value="HTH_MARR"/>
    <property type="match status" value="1"/>
</dbReference>